<dbReference type="PANTHER" id="PTHR30002:SF4">
    <property type="entry name" value="EPOXYQUEUOSINE REDUCTASE"/>
    <property type="match status" value="1"/>
</dbReference>
<evidence type="ECO:0000256" key="6">
    <source>
        <dbReference type="ARBA" id="ARBA00023002"/>
    </source>
</evidence>
<evidence type="ECO:0000313" key="10">
    <source>
        <dbReference type="EMBL" id="SHE78011.1"/>
    </source>
</evidence>
<evidence type="ECO:0000256" key="3">
    <source>
        <dbReference type="ARBA" id="ARBA00022694"/>
    </source>
</evidence>
<dbReference type="InterPro" id="IPR004453">
    <property type="entry name" value="QueG"/>
</dbReference>
<name>A0A1M4W9S1_9CLOT</name>
<keyword evidence="5" id="KW-0671">Queuosine biosynthesis</keyword>
<keyword evidence="1" id="KW-0004">4Fe-4S</keyword>
<keyword evidence="6" id="KW-0560">Oxidoreductase</keyword>
<dbReference type="GO" id="GO:0051539">
    <property type="term" value="F:4 iron, 4 sulfur cluster binding"/>
    <property type="evidence" value="ECO:0007669"/>
    <property type="project" value="UniProtKB-KW"/>
</dbReference>
<feature type="domain" description="4Fe-4S ferredoxin-type" evidence="9">
    <location>
        <begin position="168"/>
        <end position="197"/>
    </location>
</feature>
<keyword evidence="4" id="KW-0479">Metal-binding</keyword>
<dbReference type="Pfam" id="PF08331">
    <property type="entry name" value="QueG_DUF1730"/>
    <property type="match status" value="1"/>
</dbReference>
<dbReference type="GO" id="GO:0052693">
    <property type="term" value="F:epoxyqueuosine reductase activity"/>
    <property type="evidence" value="ECO:0007669"/>
    <property type="project" value="TreeGrafter"/>
</dbReference>
<evidence type="ECO:0000256" key="2">
    <source>
        <dbReference type="ARBA" id="ARBA00022490"/>
    </source>
</evidence>
<dbReference type="InterPro" id="IPR017896">
    <property type="entry name" value="4Fe4S_Fe-S-bd"/>
</dbReference>
<gene>
    <name evidence="10" type="ORF">SAMN02746091_01097</name>
</gene>
<evidence type="ECO:0000256" key="5">
    <source>
        <dbReference type="ARBA" id="ARBA00022785"/>
    </source>
</evidence>
<sequence length="333" mass="38569">MSIKNQIIEFSKSIGVEYIGFCRAEYTDDFIKRLNYSYHKNYNCEFQTTEVQKRINIKEYMEDAKTFISIALPYKTIEINKSKPYFSKSSLGKDYHIVVKNKLKLIEDFLQNNYNAKTLSFVDTSPMHDREIAYMCGIGFYGKNSTLITEKYGSYVFLGEILTNIYIEPSTPMSSLCGSCDKCLKACPVGAIKKDYFIDANKCLSYITQKKDDLSEQEQTKLGLRIYGCDTCQDVCPFNHKAQISNIEDFLPEDWNININEDDFLNISNSQFNKTFKTTSAGWRGKKVLQRNLIIAMGNSGKKEYLDILKRLNKNEYLEKYIKNAIKKLEVKK</sequence>
<dbReference type="AlphaFoldDB" id="A0A1M4W9S1"/>
<dbReference type="GO" id="GO:0008616">
    <property type="term" value="P:tRNA queuosine(34) biosynthetic process"/>
    <property type="evidence" value="ECO:0007669"/>
    <property type="project" value="UniProtKB-KW"/>
</dbReference>
<dbReference type="Pfam" id="PF13484">
    <property type="entry name" value="Fer4_16"/>
    <property type="match status" value="1"/>
</dbReference>
<keyword evidence="7" id="KW-0408">Iron</keyword>
<keyword evidence="8" id="KW-0411">Iron-sulfur</keyword>
<evidence type="ECO:0000256" key="4">
    <source>
        <dbReference type="ARBA" id="ARBA00022723"/>
    </source>
</evidence>
<keyword evidence="2" id="KW-0963">Cytoplasm</keyword>
<evidence type="ECO:0000313" key="11">
    <source>
        <dbReference type="Proteomes" id="UP000184423"/>
    </source>
</evidence>
<dbReference type="InterPro" id="IPR013542">
    <property type="entry name" value="QueG_DUF1730"/>
</dbReference>
<dbReference type="RefSeq" id="WP_073248273.1">
    <property type="nucleotide sequence ID" value="NZ_FQVG01000016.1"/>
</dbReference>
<dbReference type="EMBL" id="FQVG01000016">
    <property type="protein sequence ID" value="SHE78011.1"/>
    <property type="molecule type" value="Genomic_DNA"/>
</dbReference>
<dbReference type="InterPro" id="IPR017900">
    <property type="entry name" value="4Fe4S_Fe_S_CS"/>
</dbReference>
<dbReference type="PROSITE" id="PS51379">
    <property type="entry name" value="4FE4S_FER_2"/>
    <property type="match status" value="1"/>
</dbReference>
<reference evidence="11" key="1">
    <citation type="submission" date="2016-11" db="EMBL/GenBank/DDBJ databases">
        <authorList>
            <person name="Varghese N."/>
            <person name="Submissions S."/>
        </authorList>
    </citation>
    <scope>NUCLEOTIDE SEQUENCE [LARGE SCALE GENOMIC DNA]</scope>
    <source>
        <strain evidence="11">DSM 10124</strain>
    </source>
</reference>
<keyword evidence="11" id="KW-1185">Reference proteome</keyword>
<dbReference type="SUPFAM" id="SSF54862">
    <property type="entry name" value="4Fe-4S ferredoxins"/>
    <property type="match status" value="1"/>
</dbReference>
<keyword evidence="3" id="KW-0819">tRNA processing</keyword>
<dbReference type="Gene3D" id="3.30.70.20">
    <property type="match status" value="1"/>
</dbReference>
<dbReference type="NCBIfam" id="TIGR00276">
    <property type="entry name" value="tRNA epoxyqueuosine(34) reductase QueG"/>
    <property type="match status" value="1"/>
</dbReference>
<organism evidence="10 11">
    <name type="scientific">Caloramator proteoclasticus DSM 10124</name>
    <dbReference type="NCBI Taxonomy" id="1121262"/>
    <lineage>
        <taxon>Bacteria</taxon>
        <taxon>Bacillati</taxon>
        <taxon>Bacillota</taxon>
        <taxon>Clostridia</taxon>
        <taxon>Eubacteriales</taxon>
        <taxon>Clostridiaceae</taxon>
        <taxon>Caloramator</taxon>
    </lineage>
</organism>
<proteinExistence type="predicted"/>
<evidence type="ECO:0000256" key="8">
    <source>
        <dbReference type="ARBA" id="ARBA00023014"/>
    </source>
</evidence>
<dbReference type="PANTHER" id="PTHR30002">
    <property type="entry name" value="EPOXYQUEUOSINE REDUCTASE"/>
    <property type="match status" value="1"/>
</dbReference>
<dbReference type="PROSITE" id="PS00198">
    <property type="entry name" value="4FE4S_FER_1"/>
    <property type="match status" value="1"/>
</dbReference>
<protein>
    <submittedName>
        <fullName evidence="10">Epoxyqueuosine reductase</fullName>
    </submittedName>
</protein>
<evidence type="ECO:0000259" key="9">
    <source>
        <dbReference type="PROSITE" id="PS51379"/>
    </source>
</evidence>
<accession>A0A1M4W9S1</accession>
<evidence type="ECO:0000256" key="1">
    <source>
        <dbReference type="ARBA" id="ARBA00022485"/>
    </source>
</evidence>
<dbReference type="GO" id="GO:0046872">
    <property type="term" value="F:metal ion binding"/>
    <property type="evidence" value="ECO:0007669"/>
    <property type="project" value="UniProtKB-KW"/>
</dbReference>
<evidence type="ECO:0000256" key="7">
    <source>
        <dbReference type="ARBA" id="ARBA00023004"/>
    </source>
</evidence>
<dbReference type="Proteomes" id="UP000184423">
    <property type="component" value="Unassembled WGS sequence"/>
</dbReference>